<accession>A0A3A1NF49</accession>
<evidence type="ECO:0000256" key="1">
    <source>
        <dbReference type="ARBA" id="ARBA00022490"/>
    </source>
</evidence>
<dbReference type="Proteomes" id="UP000266067">
    <property type="component" value="Unassembled WGS sequence"/>
</dbReference>
<comment type="caution">
    <text evidence="6">The sequence shown here is derived from an EMBL/GenBank/DDBJ whole genome shotgun (WGS) entry which is preliminary data.</text>
</comment>
<keyword evidence="7" id="KW-1185">Reference proteome</keyword>
<comment type="subcellular location">
    <subcellularLocation>
        <location evidence="3">Cytoplasm</location>
    </subcellularLocation>
</comment>
<dbReference type="InterPro" id="IPR028989">
    <property type="entry name" value="RimP_N"/>
</dbReference>
<dbReference type="PANTHER" id="PTHR33867:SF1">
    <property type="entry name" value="RIBOSOME MATURATION FACTOR RIMP"/>
    <property type="match status" value="1"/>
</dbReference>
<dbReference type="NCBIfam" id="NF002531">
    <property type="entry name" value="PRK02001.1"/>
    <property type="match status" value="1"/>
</dbReference>
<dbReference type="Pfam" id="PF17384">
    <property type="entry name" value="DUF150_C"/>
    <property type="match status" value="1"/>
</dbReference>
<keyword evidence="2 3" id="KW-0690">Ribosome biogenesis</keyword>
<proteinExistence type="inferred from homology"/>
<gene>
    <name evidence="3 6" type="primary">rimP</name>
    <name evidence="6" type="ORF">D2V08_08765</name>
</gene>
<dbReference type="HAMAP" id="MF_01077">
    <property type="entry name" value="RimP"/>
    <property type="match status" value="1"/>
</dbReference>
<keyword evidence="1 3" id="KW-0963">Cytoplasm</keyword>
<feature type="domain" description="Ribosome maturation factor RimP N-terminal" evidence="4">
    <location>
        <begin position="20"/>
        <end position="75"/>
    </location>
</feature>
<evidence type="ECO:0000313" key="6">
    <source>
        <dbReference type="EMBL" id="RIV35428.1"/>
    </source>
</evidence>
<dbReference type="InterPro" id="IPR035956">
    <property type="entry name" value="RimP_N_sf"/>
</dbReference>
<dbReference type="GO" id="GO:0005737">
    <property type="term" value="C:cytoplasm"/>
    <property type="evidence" value="ECO:0007669"/>
    <property type="project" value="UniProtKB-SubCell"/>
</dbReference>
<dbReference type="PANTHER" id="PTHR33867">
    <property type="entry name" value="RIBOSOME MATURATION FACTOR RIMP"/>
    <property type="match status" value="1"/>
</dbReference>
<sequence>MLKDKVESLLNKALEEYSSLFLVDFTVGGDNSIKVVLDGDEGVSLQDCMNVSRAIEHNLDREEEDFSLEVTSAGAASPLRLPRQYKKNIGRKLKVKTSSGELEGTLVETSTNSITLEWKAREPKPVGKGKVTVQKKQEIAFSDIQEAKVKLKF</sequence>
<protein>
    <recommendedName>
        <fullName evidence="3">Ribosome maturation factor RimP</fullName>
    </recommendedName>
</protein>
<comment type="function">
    <text evidence="3">Required for maturation of 30S ribosomal subunits.</text>
</comment>
<dbReference type="InterPro" id="IPR028998">
    <property type="entry name" value="RimP_C"/>
</dbReference>
<reference evidence="6 7" key="1">
    <citation type="submission" date="2018-08" db="EMBL/GenBank/DDBJ databases">
        <title>Proposal of Muricauda 72 sp.nov. and Muricauda NH166 sp.nov., isolated from seawater.</title>
        <authorList>
            <person name="Cheng H."/>
            <person name="Wu Y.-H."/>
            <person name="Guo L.-L."/>
            <person name="Xu X.-W."/>
        </authorList>
    </citation>
    <scope>NUCLEOTIDE SEQUENCE [LARGE SCALE GENOMIC DNA]</scope>
    <source>
        <strain evidence="6 7">KCTC 22173</strain>
    </source>
</reference>
<evidence type="ECO:0000256" key="2">
    <source>
        <dbReference type="ARBA" id="ARBA00022517"/>
    </source>
</evidence>
<dbReference type="EMBL" id="QXFH01000070">
    <property type="protein sequence ID" value="RIV35428.1"/>
    <property type="molecule type" value="Genomic_DNA"/>
</dbReference>
<dbReference type="AlphaFoldDB" id="A0A3A1NF49"/>
<evidence type="ECO:0000256" key="3">
    <source>
        <dbReference type="HAMAP-Rule" id="MF_01077"/>
    </source>
</evidence>
<dbReference type="InterPro" id="IPR003728">
    <property type="entry name" value="Ribosome_maturation_RimP"/>
</dbReference>
<feature type="domain" description="Ribosome maturation factor RimP C-terminal" evidence="5">
    <location>
        <begin position="79"/>
        <end position="153"/>
    </location>
</feature>
<name>A0A3A1NF49_9FLAO</name>
<dbReference type="SUPFAM" id="SSF75420">
    <property type="entry name" value="YhbC-like, N-terminal domain"/>
    <property type="match status" value="1"/>
</dbReference>
<evidence type="ECO:0000259" key="5">
    <source>
        <dbReference type="Pfam" id="PF17384"/>
    </source>
</evidence>
<dbReference type="Gene3D" id="3.30.300.70">
    <property type="entry name" value="RimP-like superfamily, N-terminal"/>
    <property type="match status" value="1"/>
</dbReference>
<comment type="similarity">
    <text evidence="3">Belongs to the RimP family.</text>
</comment>
<dbReference type="RefSeq" id="WP_119607651.1">
    <property type="nucleotide sequence ID" value="NZ_QXFH01000070.1"/>
</dbReference>
<dbReference type="GO" id="GO:0042274">
    <property type="term" value="P:ribosomal small subunit biogenesis"/>
    <property type="evidence" value="ECO:0007669"/>
    <property type="project" value="UniProtKB-UniRule"/>
</dbReference>
<organism evidence="6 7">
    <name type="scientific">Flagellimonas lutimaris</name>
    <dbReference type="NCBI Taxonomy" id="475082"/>
    <lineage>
        <taxon>Bacteria</taxon>
        <taxon>Pseudomonadati</taxon>
        <taxon>Bacteroidota</taxon>
        <taxon>Flavobacteriia</taxon>
        <taxon>Flavobacteriales</taxon>
        <taxon>Flavobacteriaceae</taxon>
        <taxon>Flagellimonas</taxon>
    </lineage>
</organism>
<evidence type="ECO:0000259" key="4">
    <source>
        <dbReference type="Pfam" id="PF02576"/>
    </source>
</evidence>
<dbReference type="OrthoDB" id="9789702at2"/>
<dbReference type="Pfam" id="PF02576">
    <property type="entry name" value="RimP_N"/>
    <property type="match status" value="1"/>
</dbReference>
<evidence type="ECO:0000313" key="7">
    <source>
        <dbReference type="Proteomes" id="UP000266067"/>
    </source>
</evidence>